<reference evidence="1 2" key="1">
    <citation type="submission" date="2016-10" db="EMBL/GenBank/DDBJ databases">
        <authorList>
            <person name="de Groot N.N."/>
        </authorList>
    </citation>
    <scope>NUCLEOTIDE SEQUENCE [LARGE SCALE GENOMIC DNA]</scope>
    <source>
        <strain evidence="1 2">DSM 27375</strain>
    </source>
</reference>
<dbReference type="Gene3D" id="2.180.10.10">
    <property type="entry name" value="RHS repeat-associated core"/>
    <property type="match status" value="1"/>
</dbReference>
<evidence type="ECO:0000313" key="2">
    <source>
        <dbReference type="Proteomes" id="UP000182284"/>
    </source>
</evidence>
<organism evidence="1 2">
    <name type="scientific">Celeribacter baekdonensis</name>
    <dbReference type="NCBI Taxonomy" id="875171"/>
    <lineage>
        <taxon>Bacteria</taxon>
        <taxon>Pseudomonadati</taxon>
        <taxon>Pseudomonadota</taxon>
        <taxon>Alphaproteobacteria</taxon>
        <taxon>Rhodobacterales</taxon>
        <taxon>Roseobacteraceae</taxon>
        <taxon>Celeribacter</taxon>
    </lineage>
</organism>
<proteinExistence type="predicted"/>
<evidence type="ECO:0000313" key="1">
    <source>
        <dbReference type="EMBL" id="SDG38620.1"/>
    </source>
</evidence>
<dbReference type="InterPro" id="IPR050708">
    <property type="entry name" value="T6SS_VgrG/RHS"/>
</dbReference>
<dbReference type="Proteomes" id="UP000182284">
    <property type="component" value="Unassembled WGS sequence"/>
</dbReference>
<dbReference type="PANTHER" id="PTHR32305:SF15">
    <property type="entry name" value="PROTEIN RHSA-RELATED"/>
    <property type="match status" value="1"/>
</dbReference>
<dbReference type="PANTHER" id="PTHR32305">
    <property type="match status" value="1"/>
</dbReference>
<protein>
    <submittedName>
        <fullName evidence="1">RHS repeat-associated core domain-containing protein</fullName>
    </submittedName>
</protein>
<dbReference type="EMBL" id="FNBL01000018">
    <property type="protein sequence ID" value="SDG38620.1"/>
    <property type="molecule type" value="Genomic_DNA"/>
</dbReference>
<name>A0A1G7TVU5_9RHOB</name>
<dbReference type="OrthoDB" id="7876417at2"/>
<sequence length="255" mass="28204">MLSLTRADETKGNTCERFDADAGLQYLNARYYDPRLGMFIQPDWFDPTQQGVGLNRFAYSANDPVNLRDPGGNDFIATCVGCGLTRLAYELTAIPKPSRIPKGQKWTTFTPPATTQCRRYRGRVLLRRLQAGRCRWDEGSFEAAGNRGDLGCSIAAGKSRLIDLRAEPFVVKDVLRGVWGAICRECGRAKVAGKPLRGKCDCQIAFYLHSWFPHALANSLILGGTIFHIEEVSGSKATRLSTKPTAIKFDTSSSF</sequence>
<accession>A0A1G7TVU5</accession>
<dbReference type="InterPro" id="IPR022385">
    <property type="entry name" value="Rhs_assc_core"/>
</dbReference>
<gene>
    <name evidence="1" type="ORF">SAMN04488117_11868</name>
</gene>
<dbReference type="NCBIfam" id="TIGR03696">
    <property type="entry name" value="Rhs_assc_core"/>
    <property type="match status" value="1"/>
</dbReference>
<dbReference type="AlphaFoldDB" id="A0A1G7TVU5"/>